<dbReference type="RefSeq" id="WP_054358975.1">
    <property type="nucleotide sequence ID" value="NZ_LJYW01000001.1"/>
</dbReference>
<evidence type="ECO:0000313" key="1">
    <source>
        <dbReference type="EMBL" id="KPL52812.1"/>
    </source>
</evidence>
<accession>A0A0P6VJT4</accession>
<reference evidence="1 2" key="2">
    <citation type="submission" date="2015-10" db="EMBL/GenBank/DDBJ databases">
        <title>Draft Genome Sequence of Prosthecomicrobium hirschii ATCC 27832.</title>
        <authorList>
            <person name="Daniel J."/>
            <person name="Givan S.A."/>
            <person name="Brun Y.V."/>
            <person name="Brown P.J."/>
        </authorList>
    </citation>
    <scope>NUCLEOTIDE SEQUENCE [LARGE SCALE GENOMIC DNA]</scope>
    <source>
        <strain evidence="1 2">16</strain>
    </source>
</reference>
<evidence type="ECO:0000313" key="2">
    <source>
        <dbReference type="Proteomes" id="UP000048984"/>
    </source>
</evidence>
<reference evidence="1 2" key="1">
    <citation type="submission" date="2015-09" db="EMBL/GenBank/DDBJ databases">
        <authorList>
            <person name="Jackson K.R."/>
            <person name="Lunt B.L."/>
            <person name="Fisher J.N.B."/>
            <person name="Gardner A.V."/>
            <person name="Bailey M.E."/>
            <person name="Deus L.M."/>
            <person name="Earl A.S."/>
            <person name="Gibby P.D."/>
            <person name="Hartmann K.A."/>
            <person name="Liu J.E."/>
            <person name="Manci A.M."/>
            <person name="Nielsen D.A."/>
            <person name="Solomon M.B."/>
            <person name="Breakwell D.P."/>
            <person name="Burnett S.H."/>
            <person name="Grose J.H."/>
        </authorList>
    </citation>
    <scope>NUCLEOTIDE SEQUENCE [LARGE SCALE GENOMIC DNA]</scope>
    <source>
        <strain evidence="1 2">16</strain>
    </source>
</reference>
<protein>
    <submittedName>
        <fullName evidence="1">Uncharacterized protein</fullName>
    </submittedName>
</protein>
<dbReference type="EMBL" id="LJYW01000001">
    <property type="protein sequence ID" value="KPL52812.1"/>
    <property type="molecule type" value="Genomic_DNA"/>
</dbReference>
<dbReference type="Proteomes" id="UP000048984">
    <property type="component" value="Unassembled WGS sequence"/>
</dbReference>
<comment type="caution">
    <text evidence="1">The sequence shown here is derived from an EMBL/GenBank/DDBJ whole genome shotgun (WGS) entry which is preliminary data.</text>
</comment>
<sequence length="119" mass="12807">MDPWNRLFFDTTRFMMGAQAASLNAAVTIAHRLPHFAALALDPTRPPSAEVKRAASEKMTAAWQGALAGGAAAQQLAMDYAMGRLRPEHLPGRSLAIAETALGPALKRVRSNARRLTRG</sequence>
<keyword evidence="2" id="KW-1185">Reference proteome</keyword>
<gene>
    <name evidence="1" type="ORF">ABB55_11805</name>
</gene>
<organism evidence="1 2">
    <name type="scientific">Prosthecodimorpha hirschii</name>
    <dbReference type="NCBI Taxonomy" id="665126"/>
    <lineage>
        <taxon>Bacteria</taxon>
        <taxon>Pseudomonadati</taxon>
        <taxon>Pseudomonadota</taxon>
        <taxon>Alphaproteobacteria</taxon>
        <taxon>Hyphomicrobiales</taxon>
        <taxon>Ancalomicrobiaceae</taxon>
        <taxon>Prosthecodimorpha</taxon>
    </lineage>
</organism>
<dbReference type="STRING" id="665126.ABB55_11805"/>
<dbReference type="AlphaFoldDB" id="A0A0P6VJT4"/>
<name>A0A0P6VJT4_9HYPH</name>
<proteinExistence type="predicted"/>